<evidence type="ECO:0000256" key="2">
    <source>
        <dbReference type="ARBA" id="ARBA00006275"/>
    </source>
</evidence>
<evidence type="ECO:0000313" key="9">
    <source>
        <dbReference type="EMBL" id="PWG81897.1"/>
    </source>
</evidence>
<gene>
    <name evidence="9" type="ORF">DDR33_05205</name>
</gene>
<organism evidence="9 10">
    <name type="scientific">Pararcticibacter amylolyticus</name>
    <dbReference type="NCBI Taxonomy" id="2173175"/>
    <lineage>
        <taxon>Bacteria</taxon>
        <taxon>Pseudomonadati</taxon>
        <taxon>Bacteroidota</taxon>
        <taxon>Sphingobacteriia</taxon>
        <taxon>Sphingobacteriales</taxon>
        <taxon>Sphingobacteriaceae</taxon>
        <taxon>Pararcticibacter</taxon>
    </lineage>
</organism>
<evidence type="ECO:0000256" key="3">
    <source>
        <dbReference type="ARBA" id="ARBA00022729"/>
    </source>
</evidence>
<proteinExistence type="inferred from homology"/>
<dbReference type="AlphaFoldDB" id="A0A2U2PKF3"/>
<sequence length="529" mass="60217">MKNPILYFLLFVSLFIAACNNFLDTKPKDTVLPGDYFRNEDEVYAYLTGVYDRLGKSATYGRYLYFEMDMSDEGFNSLSATVTDLSLYNYDPAEVKLTNTWFTLYQGIDRANLLLSRIDSAQMSSQSREVARGEALFLRGYYYFILTSNFGEVPLRLQPTDDVGQSNFPKSPLPVIYNQIISDMTEAEKRVKPINAYSHSGRITKSAVWGVLARVNLKMAGAPLRDRSRYEDARKWALKVMDSGQHELNKDYKQVFINMCQDKYDTKESIWEVEFTKTSSGQYEEGSLGSITGIGTSNEAVGYSYGAVKVMKSYYEAFSTGDLRRDWTINDYYYGTDGSKTPYAGTSNATIIYNRCNAKWRREYETATPKYTSSTTINFPLLRYSDVLLMFAEAENEINGPTQAAYDAINAVRERAYGVLSETDATRKQALKALADLPAGLDVVDFRTALQKERSLELGFEGLRRFDLVRWDIYYQVMKGTASVINSSAPEYWKLAARSANNLTRRDTLFAIPSRELSLNRDMIQNKGW</sequence>
<dbReference type="EMBL" id="QEAS01000003">
    <property type="protein sequence ID" value="PWG81897.1"/>
    <property type="molecule type" value="Genomic_DNA"/>
</dbReference>
<dbReference type="InterPro" id="IPR011990">
    <property type="entry name" value="TPR-like_helical_dom_sf"/>
</dbReference>
<evidence type="ECO:0000256" key="5">
    <source>
        <dbReference type="ARBA" id="ARBA00023237"/>
    </source>
</evidence>
<dbReference type="PROSITE" id="PS51257">
    <property type="entry name" value="PROKAR_LIPOPROTEIN"/>
    <property type="match status" value="1"/>
</dbReference>
<feature type="domain" description="RagB/SusD" evidence="7">
    <location>
        <begin position="267"/>
        <end position="529"/>
    </location>
</feature>
<dbReference type="InterPro" id="IPR033985">
    <property type="entry name" value="SusD-like_N"/>
</dbReference>
<evidence type="ECO:0000256" key="4">
    <source>
        <dbReference type="ARBA" id="ARBA00023136"/>
    </source>
</evidence>
<comment type="similarity">
    <text evidence="2">Belongs to the SusD family.</text>
</comment>
<comment type="subcellular location">
    <subcellularLocation>
        <location evidence="1">Cell outer membrane</location>
    </subcellularLocation>
</comment>
<feature type="domain" description="SusD-like N-terminal" evidence="8">
    <location>
        <begin position="22"/>
        <end position="217"/>
    </location>
</feature>
<name>A0A2U2PKF3_9SPHI</name>
<dbReference type="Gene3D" id="1.25.40.390">
    <property type="match status" value="1"/>
</dbReference>
<reference evidence="9 10" key="1">
    <citation type="submission" date="2018-04" db="EMBL/GenBank/DDBJ databases">
        <title>Pedobacter chongqingensis sp. nov., isolated from a rottenly hemp rope.</title>
        <authorList>
            <person name="Cai Y."/>
        </authorList>
    </citation>
    <scope>NUCLEOTIDE SEQUENCE [LARGE SCALE GENOMIC DNA]</scope>
    <source>
        <strain evidence="9 10">FJ4-8</strain>
    </source>
</reference>
<keyword evidence="3 6" id="KW-0732">Signal</keyword>
<dbReference type="Pfam" id="PF07980">
    <property type="entry name" value="SusD_RagB"/>
    <property type="match status" value="1"/>
</dbReference>
<evidence type="ECO:0000313" key="10">
    <source>
        <dbReference type="Proteomes" id="UP000245647"/>
    </source>
</evidence>
<dbReference type="SUPFAM" id="SSF48452">
    <property type="entry name" value="TPR-like"/>
    <property type="match status" value="1"/>
</dbReference>
<comment type="caution">
    <text evidence="9">The sequence shown here is derived from an EMBL/GenBank/DDBJ whole genome shotgun (WGS) entry which is preliminary data.</text>
</comment>
<dbReference type="InterPro" id="IPR012944">
    <property type="entry name" value="SusD_RagB_dom"/>
</dbReference>
<keyword evidence="5" id="KW-0998">Cell outer membrane</keyword>
<protein>
    <submittedName>
        <fullName evidence="9">RagB/SusD family nutrient uptake outer membrane protein</fullName>
    </submittedName>
</protein>
<evidence type="ECO:0000259" key="8">
    <source>
        <dbReference type="Pfam" id="PF14322"/>
    </source>
</evidence>
<dbReference type="Proteomes" id="UP000245647">
    <property type="component" value="Unassembled WGS sequence"/>
</dbReference>
<evidence type="ECO:0000259" key="7">
    <source>
        <dbReference type="Pfam" id="PF07980"/>
    </source>
</evidence>
<feature type="chain" id="PRO_5015422004" evidence="6">
    <location>
        <begin position="19"/>
        <end position="529"/>
    </location>
</feature>
<accession>A0A2U2PKF3</accession>
<keyword evidence="10" id="KW-1185">Reference proteome</keyword>
<dbReference type="CDD" id="cd08977">
    <property type="entry name" value="SusD"/>
    <property type="match status" value="1"/>
</dbReference>
<keyword evidence="4" id="KW-0472">Membrane</keyword>
<dbReference type="Pfam" id="PF14322">
    <property type="entry name" value="SusD-like_3"/>
    <property type="match status" value="1"/>
</dbReference>
<dbReference type="RefSeq" id="WP_109414837.1">
    <property type="nucleotide sequence ID" value="NZ_QEAS01000003.1"/>
</dbReference>
<evidence type="ECO:0000256" key="6">
    <source>
        <dbReference type="SAM" id="SignalP"/>
    </source>
</evidence>
<dbReference type="GO" id="GO:0009279">
    <property type="term" value="C:cell outer membrane"/>
    <property type="evidence" value="ECO:0007669"/>
    <property type="project" value="UniProtKB-SubCell"/>
</dbReference>
<evidence type="ECO:0000256" key="1">
    <source>
        <dbReference type="ARBA" id="ARBA00004442"/>
    </source>
</evidence>
<dbReference type="OrthoDB" id="5694214at2"/>
<feature type="signal peptide" evidence="6">
    <location>
        <begin position="1"/>
        <end position="18"/>
    </location>
</feature>